<dbReference type="EMBL" id="JAFGIX010000078">
    <property type="protein sequence ID" value="MBN1574413.1"/>
    <property type="molecule type" value="Genomic_DNA"/>
</dbReference>
<proteinExistence type="predicted"/>
<dbReference type="InterPro" id="IPR051782">
    <property type="entry name" value="ABC_Transporter_VariousFunc"/>
</dbReference>
<dbReference type="PANTHER" id="PTHR42939">
    <property type="entry name" value="ABC TRANSPORTER ATP-BINDING PROTEIN ALBC-RELATED"/>
    <property type="match status" value="1"/>
</dbReference>
<sequence>MIEIKGLCKDYGRIRAVNNLNLAVGRGEFFGFLGPNGAGKTTTIKIMAGLLRPTSGEVGLGGHDLEKEMFEAKGITSYIPDKPFLYEKLTGREFLRFVSGLYRVKDDNVAEKTEELIETFSMAEWIDDMVEGYSHGMKQKLVMAQALIHDPKIIIVDEPMVGLDPRSIKLVKEIFSGLSKNGVTIFMSTHTLGHAQEMCDRIGIIHRGKLVALGTIDELMRTAHTKGRELEEIFFILTEEESDSGATE</sequence>
<dbReference type="PROSITE" id="PS00211">
    <property type="entry name" value="ABC_TRANSPORTER_1"/>
    <property type="match status" value="1"/>
</dbReference>
<dbReference type="GO" id="GO:0016887">
    <property type="term" value="F:ATP hydrolysis activity"/>
    <property type="evidence" value="ECO:0007669"/>
    <property type="project" value="InterPro"/>
</dbReference>
<reference evidence="5" key="1">
    <citation type="journal article" date="2021" name="Environ. Microbiol.">
        <title>Genomic characterization of three novel Desulfobacterota classes expand the metabolic and phylogenetic diversity of the phylum.</title>
        <authorList>
            <person name="Murphy C.L."/>
            <person name="Biggerstaff J."/>
            <person name="Eichhorn A."/>
            <person name="Ewing E."/>
            <person name="Shahan R."/>
            <person name="Soriano D."/>
            <person name="Stewart S."/>
            <person name="VanMol K."/>
            <person name="Walker R."/>
            <person name="Walters P."/>
            <person name="Elshahed M.S."/>
            <person name="Youssef N.H."/>
        </authorList>
    </citation>
    <scope>NUCLEOTIDE SEQUENCE</scope>
    <source>
        <strain evidence="5">Zod_Metabat.24</strain>
    </source>
</reference>
<name>A0A9D8PR19_9DELT</name>
<evidence type="ECO:0000259" key="4">
    <source>
        <dbReference type="PROSITE" id="PS50893"/>
    </source>
</evidence>
<dbReference type="SMART" id="SM00382">
    <property type="entry name" value="AAA"/>
    <property type="match status" value="1"/>
</dbReference>
<dbReference type="Pfam" id="PF00005">
    <property type="entry name" value="ABC_tran"/>
    <property type="match status" value="1"/>
</dbReference>
<reference evidence="5" key="2">
    <citation type="submission" date="2021-01" db="EMBL/GenBank/DDBJ databases">
        <authorList>
            <person name="Hahn C.R."/>
            <person name="Youssef N.H."/>
            <person name="Elshahed M."/>
        </authorList>
    </citation>
    <scope>NUCLEOTIDE SEQUENCE</scope>
    <source>
        <strain evidence="5">Zod_Metabat.24</strain>
    </source>
</reference>
<feature type="domain" description="ABC transporter" evidence="4">
    <location>
        <begin position="2"/>
        <end position="232"/>
    </location>
</feature>
<dbReference type="Proteomes" id="UP000809273">
    <property type="component" value="Unassembled WGS sequence"/>
</dbReference>
<protein>
    <submittedName>
        <fullName evidence="5">ABC transporter ATP-binding protein</fullName>
    </submittedName>
</protein>
<dbReference type="PANTHER" id="PTHR42939:SF1">
    <property type="entry name" value="ABC TRANSPORTER ATP-BINDING PROTEIN ALBC-RELATED"/>
    <property type="match status" value="1"/>
</dbReference>
<evidence type="ECO:0000256" key="2">
    <source>
        <dbReference type="ARBA" id="ARBA00022741"/>
    </source>
</evidence>
<dbReference type="InterPro" id="IPR017871">
    <property type="entry name" value="ABC_transporter-like_CS"/>
</dbReference>
<keyword evidence="1" id="KW-0813">Transport</keyword>
<dbReference type="GO" id="GO:0005524">
    <property type="term" value="F:ATP binding"/>
    <property type="evidence" value="ECO:0007669"/>
    <property type="project" value="UniProtKB-KW"/>
</dbReference>
<dbReference type="SUPFAM" id="SSF52540">
    <property type="entry name" value="P-loop containing nucleoside triphosphate hydrolases"/>
    <property type="match status" value="1"/>
</dbReference>
<gene>
    <name evidence="5" type="ORF">JW984_14540</name>
</gene>
<evidence type="ECO:0000256" key="3">
    <source>
        <dbReference type="ARBA" id="ARBA00022840"/>
    </source>
</evidence>
<dbReference type="AlphaFoldDB" id="A0A9D8PR19"/>
<dbReference type="CDD" id="cd03230">
    <property type="entry name" value="ABC_DR_subfamily_A"/>
    <property type="match status" value="1"/>
</dbReference>
<dbReference type="InterPro" id="IPR003593">
    <property type="entry name" value="AAA+_ATPase"/>
</dbReference>
<dbReference type="Gene3D" id="3.40.50.300">
    <property type="entry name" value="P-loop containing nucleotide triphosphate hydrolases"/>
    <property type="match status" value="1"/>
</dbReference>
<keyword evidence="2" id="KW-0547">Nucleotide-binding</keyword>
<keyword evidence="3 5" id="KW-0067">ATP-binding</keyword>
<evidence type="ECO:0000313" key="6">
    <source>
        <dbReference type="Proteomes" id="UP000809273"/>
    </source>
</evidence>
<evidence type="ECO:0000313" key="5">
    <source>
        <dbReference type="EMBL" id="MBN1574413.1"/>
    </source>
</evidence>
<dbReference type="InterPro" id="IPR003439">
    <property type="entry name" value="ABC_transporter-like_ATP-bd"/>
</dbReference>
<accession>A0A9D8PR19</accession>
<comment type="caution">
    <text evidence="5">The sequence shown here is derived from an EMBL/GenBank/DDBJ whole genome shotgun (WGS) entry which is preliminary data.</text>
</comment>
<evidence type="ECO:0000256" key="1">
    <source>
        <dbReference type="ARBA" id="ARBA00022448"/>
    </source>
</evidence>
<dbReference type="PROSITE" id="PS50893">
    <property type="entry name" value="ABC_TRANSPORTER_2"/>
    <property type="match status" value="1"/>
</dbReference>
<dbReference type="InterPro" id="IPR027417">
    <property type="entry name" value="P-loop_NTPase"/>
</dbReference>
<organism evidence="5 6">
    <name type="scientific">Candidatus Zymogenus saltonus</name>
    <dbReference type="NCBI Taxonomy" id="2844893"/>
    <lineage>
        <taxon>Bacteria</taxon>
        <taxon>Deltaproteobacteria</taxon>
        <taxon>Candidatus Zymogenia</taxon>
        <taxon>Candidatus Zymogeniales</taxon>
        <taxon>Candidatus Zymogenaceae</taxon>
        <taxon>Candidatus Zymogenus</taxon>
    </lineage>
</organism>